<name>A0ABW2AS50_9MICO</name>
<proteinExistence type="predicted"/>
<dbReference type="EMBL" id="JBHSWJ010000002">
    <property type="protein sequence ID" value="MFC6713556.1"/>
    <property type="molecule type" value="Genomic_DNA"/>
</dbReference>
<dbReference type="RefSeq" id="WP_377821403.1">
    <property type="nucleotide sequence ID" value="NZ_JBHSWJ010000002.1"/>
</dbReference>
<keyword evidence="3" id="KW-1185">Reference proteome</keyword>
<keyword evidence="2" id="KW-0238">DNA-binding</keyword>
<protein>
    <submittedName>
        <fullName evidence="2">Rv2175c family DNA-binding protein</fullName>
    </submittedName>
</protein>
<sequence>MADLETLITDWLSVPEFADALGLPQRQGRKLVDERVVLSARIGPNQALAVPAVFVRDGQLLPGLTGTITVLRDSGLPDDEALEWLFTTDPTLPIEGGPMGMLLAGRKAEVRKRAMELAL</sequence>
<reference evidence="3" key="1">
    <citation type="journal article" date="2019" name="Int. J. Syst. Evol. Microbiol.">
        <title>The Global Catalogue of Microorganisms (GCM) 10K type strain sequencing project: providing services to taxonomists for standard genome sequencing and annotation.</title>
        <authorList>
            <consortium name="The Broad Institute Genomics Platform"/>
            <consortium name="The Broad Institute Genome Sequencing Center for Infectious Disease"/>
            <person name="Wu L."/>
            <person name="Ma J."/>
        </authorList>
    </citation>
    <scope>NUCLEOTIDE SEQUENCE [LARGE SCALE GENOMIC DNA]</scope>
    <source>
        <strain evidence="3">NBRC 106593</strain>
    </source>
</reference>
<evidence type="ECO:0000259" key="1">
    <source>
        <dbReference type="Pfam" id="PF18367"/>
    </source>
</evidence>
<feature type="domain" description="Rv2175c C-terminal" evidence="1">
    <location>
        <begin position="63"/>
        <end position="118"/>
    </location>
</feature>
<dbReference type="InterPro" id="IPR041098">
    <property type="entry name" value="Rv2175c_C"/>
</dbReference>
<comment type="caution">
    <text evidence="2">The sequence shown here is derived from an EMBL/GenBank/DDBJ whole genome shotgun (WGS) entry which is preliminary data.</text>
</comment>
<dbReference type="Proteomes" id="UP001596356">
    <property type="component" value="Unassembled WGS sequence"/>
</dbReference>
<dbReference type="Pfam" id="PF18367">
    <property type="entry name" value="Rv2175c_C"/>
    <property type="match status" value="1"/>
</dbReference>
<accession>A0ABW2AS50</accession>
<evidence type="ECO:0000313" key="2">
    <source>
        <dbReference type="EMBL" id="MFC6713556.1"/>
    </source>
</evidence>
<dbReference type="GO" id="GO:0003677">
    <property type="term" value="F:DNA binding"/>
    <property type="evidence" value="ECO:0007669"/>
    <property type="project" value="UniProtKB-KW"/>
</dbReference>
<organism evidence="2 3">
    <name type="scientific">Branchiibius cervicis</name>
    <dbReference type="NCBI Taxonomy" id="908252"/>
    <lineage>
        <taxon>Bacteria</taxon>
        <taxon>Bacillati</taxon>
        <taxon>Actinomycetota</taxon>
        <taxon>Actinomycetes</taxon>
        <taxon>Micrococcales</taxon>
        <taxon>Dermacoccaceae</taxon>
        <taxon>Branchiibius</taxon>
    </lineage>
</organism>
<gene>
    <name evidence="2" type="ORF">ACFQBT_06785</name>
</gene>
<evidence type="ECO:0000313" key="3">
    <source>
        <dbReference type="Proteomes" id="UP001596356"/>
    </source>
</evidence>